<evidence type="ECO:0000313" key="2">
    <source>
        <dbReference type="EMBL" id="MFC6715479.1"/>
    </source>
</evidence>
<name>A0ABW2AWN8_9MICO</name>
<keyword evidence="1" id="KW-1133">Transmembrane helix</keyword>
<evidence type="ECO:0000313" key="3">
    <source>
        <dbReference type="Proteomes" id="UP001596356"/>
    </source>
</evidence>
<comment type="caution">
    <text evidence="2">The sequence shown here is derived from an EMBL/GenBank/DDBJ whole genome shotgun (WGS) entry which is preliminary data.</text>
</comment>
<dbReference type="Proteomes" id="UP001596356">
    <property type="component" value="Unassembled WGS sequence"/>
</dbReference>
<proteinExistence type="predicted"/>
<reference evidence="3" key="1">
    <citation type="journal article" date="2019" name="Int. J. Syst. Evol. Microbiol.">
        <title>The Global Catalogue of Microorganisms (GCM) 10K type strain sequencing project: providing services to taxonomists for standard genome sequencing and annotation.</title>
        <authorList>
            <consortium name="The Broad Institute Genomics Platform"/>
            <consortium name="The Broad Institute Genome Sequencing Center for Infectious Disease"/>
            <person name="Wu L."/>
            <person name="Ma J."/>
        </authorList>
    </citation>
    <scope>NUCLEOTIDE SEQUENCE [LARGE SCALE GENOMIC DNA]</scope>
    <source>
        <strain evidence="3">NBRC 106593</strain>
    </source>
</reference>
<evidence type="ECO:0000256" key="1">
    <source>
        <dbReference type="SAM" id="Phobius"/>
    </source>
</evidence>
<dbReference type="RefSeq" id="WP_377824615.1">
    <property type="nucleotide sequence ID" value="NZ_JBHSWJ010000002.1"/>
</dbReference>
<feature type="transmembrane region" description="Helical" evidence="1">
    <location>
        <begin position="222"/>
        <end position="239"/>
    </location>
</feature>
<keyword evidence="1" id="KW-0472">Membrane</keyword>
<evidence type="ECO:0008006" key="4">
    <source>
        <dbReference type="Google" id="ProtNLM"/>
    </source>
</evidence>
<protein>
    <recommendedName>
        <fullName evidence="4">Membrane-anchored protein</fullName>
    </recommendedName>
</protein>
<feature type="transmembrane region" description="Helical" evidence="1">
    <location>
        <begin position="33"/>
        <end position="55"/>
    </location>
</feature>
<feature type="transmembrane region" description="Helical" evidence="1">
    <location>
        <begin position="158"/>
        <end position="176"/>
    </location>
</feature>
<keyword evidence="3" id="KW-1185">Reference proteome</keyword>
<dbReference type="InterPro" id="IPR007136">
    <property type="entry name" value="DUF347"/>
</dbReference>
<sequence>MSGPAIKVPSINRDFWFLKLLTTAGGEALSDYLAGRSVVIAAVVGAALLGLGAAAQLRARSYQPVPYWFFAAAIAVFGTMLADGMHVVAGVPYPVTSTVYAAALAAVFLLWHRATGTIDIHTVTAGRPETYYWCAVGATFALGTALGDLAAFSLGLGYLASAVLFGLLFATALLLCHRGRRGATVTFWSAYVLTRPFGASVADFLGKPGGHGGGLGWGDGPVALGLFAAFALMLIRVANRSNDETVSIPTTDESV</sequence>
<feature type="transmembrane region" description="Helical" evidence="1">
    <location>
        <begin position="67"/>
        <end position="85"/>
    </location>
</feature>
<dbReference type="EMBL" id="JBHSWJ010000002">
    <property type="protein sequence ID" value="MFC6715479.1"/>
    <property type="molecule type" value="Genomic_DNA"/>
</dbReference>
<accession>A0ABW2AWN8</accession>
<dbReference type="Pfam" id="PF03988">
    <property type="entry name" value="DUF347"/>
    <property type="match status" value="3"/>
</dbReference>
<feature type="transmembrane region" description="Helical" evidence="1">
    <location>
        <begin position="131"/>
        <end position="152"/>
    </location>
</feature>
<feature type="transmembrane region" description="Helical" evidence="1">
    <location>
        <begin position="183"/>
        <end position="202"/>
    </location>
</feature>
<feature type="transmembrane region" description="Helical" evidence="1">
    <location>
        <begin position="91"/>
        <end position="111"/>
    </location>
</feature>
<keyword evidence="1" id="KW-0812">Transmembrane</keyword>
<organism evidence="2 3">
    <name type="scientific">Branchiibius cervicis</name>
    <dbReference type="NCBI Taxonomy" id="908252"/>
    <lineage>
        <taxon>Bacteria</taxon>
        <taxon>Bacillati</taxon>
        <taxon>Actinomycetota</taxon>
        <taxon>Actinomycetes</taxon>
        <taxon>Micrococcales</taxon>
        <taxon>Dermacoccaceae</taxon>
        <taxon>Branchiibius</taxon>
    </lineage>
</organism>
<gene>
    <name evidence="2" type="ORF">ACFQBT_17320</name>
</gene>